<dbReference type="InterPro" id="IPR027417">
    <property type="entry name" value="P-loop_NTPase"/>
</dbReference>
<feature type="domain" description="AAA+ ATPase" evidence="1">
    <location>
        <begin position="261"/>
        <end position="388"/>
    </location>
</feature>
<dbReference type="InterPro" id="IPR018647">
    <property type="entry name" value="SLFN_3-like_DNA/RNA_helicase"/>
</dbReference>
<dbReference type="InterPro" id="IPR003593">
    <property type="entry name" value="AAA+_ATPase"/>
</dbReference>
<evidence type="ECO:0000259" key="1">
    <source>
        <dbReference type="SMART" id="SM00382"/>
    </source>
</evidence>
<protein>
    <submittedName>
        <fullName evidence="2">DUF2075 domain-containing protein</fullName>
    </submittedName>
</protein>
<comment type="caution">
    <text evidence="2">The sequence shown here is derived from an EMBL/GenBank/DDBJ whole genome shotgun (WGS) entry which is preliminary data.</text>
</comment>
<keyword evidence="3" id="KW-1185">Reference proteome</keyword>
<dbReference type="RefSeq" id="WP_344876790.1">
    <property type="nucleotide sequence ID" value="NZ_BAABAL010000016.1"/>
</dbReference>
<reference evidence="3" key="1">
    <citation type="journal article" date="2019" name="Int. J. Syst. Evol. Microbiol.">
        <title>The Global Catalogue of Microorganisms (GCM) 10K type strain sequencing project: providing services to taxonomists for standard genome sequencing and annotation.</title>
        <authorList>
            <consortium name="The Broad Institute Genomics Platform"/>
            <consortium name="The Broad Institute Genome Sequencing Center for Infectious Disease"/>
            <person name="Wu L."/>
            <person name="Ma J."/>
        </authorList>
    </citation>
    <scope>NUCLEOTIDE SEQUENCE [LARGE SCALE GENOMIC DNA]</scope>
    <source>
        <strain evidence="3">JCM 17342</strain>
    </source>
</reference>
<organism evidence="2 3">
    <name type="scientific">Allokutzneria multivorans</name>
    <dbReference type="NCBI Taxonomy" id="1142134"/>
    <lineage>
        <taxon>Bacteria</taxon>
        <taxon>Bacillati</taxon>
        <taxon>Actinomycetota</taxon>
        <taxon>Actinomycetes</taxon>
        <taxon>Pseudonocardiales</taxon>
        <taxon>Pseudonocardiaceae</taxon>
        <taxon>Allokutzneria</taxon>
    </lineage>
</organism>
<dbReference type="SUPFAM" id="SSF52540">
    <property type="entry name" value="P-loop containing nucleoside triphosphate hydrolases"/>
    <property type="match status" value="1"/>
</dbReference>
<dbReference type="Pfam" id="PF09848">
    <property type="entry name" value="SLFN-g3_helicase"/>
    <property type="match status" value="1"/>
</dbReference>
<sequence length="626" mass="69819">MALVRRSAQQLLPEAQAGRLHLELAEKARVSFESGVGTSEIRSWEKSLPVFLADVVDAGLGHVEVLLEHRLPHNPKRVDVILCGTHPKRGTPSYVVVELKQWSTVDETDGDLVVIPRYGQPVLHPSAQVRGYCEYLIDSTPALAERPGALHGFAYLHNAMKSGVWRISNYAFDEYGLYTLDTKAEMLDKLRQLLDTAAGTRDAARHAAEEFLSFKHAPSKPLLDRVAVEVKEREQFVLLDEQQVAFKLVKQAVERARVSKQQTVVVILGGPGSGKSVIALSLLGELARQGRRVYHATGSSAFTKTLRKLVKDRTGAIFKYFNSFTKSEEQSLDMIVCDEAHRIRETSSNRFTPADVRARGRRQVNELIDVARVPVFLLDEHQVVRPGEMGSLVEITAAAEALGCRVDVVRLSGQYRCGGSEFFDAWGAGLLGTGTRQPTTWSSLVAETDDKFLVRSADSPEELEQWLLDRQQEFGGTARIAAGYCWRWSAPASRDGVKVLVPDVKIGSWQRPWNAKPDEKVADAPESHYWASDPRGFSQVGCVYTAQGFEYDWAGVIFGPDFVRRDGSWVAEAKHSHDPNVKRADSAHFHSLIRNTYKVLLSRGMRGVCLYSTDPETQDYLRKMTD</sequence>
<evidence type="ECO:0000313" key="2">
    <source>
        <dbReference type="EMBL" id="GAA4012710.1"/>
    </source>
</evidence>
<proteinExistence type="predicted"/>
<dbReference type="EMBL" id="BAABAL010000016">
    <property type="protein sequence ID" value="GAA4012710.1"/>
    <property type="molecule type" value="Genomic_DNA"/>
</dbReference>
<dbReference type="Gene3D" id="3.40.50.300">
    <property type="entry name" value="P-loop containing nucleotide triphosphate hydrolases"/>
    <property type="match status" value="1"/>
</dbReference>
<dbReference type="Proteomes" id="UP001501747">
    <property type="component" value="Unassembled WGS sequence"/>
</dbReference>
<dbReference type="SMART" id="SM00382">
    <property type="entry name" value="AAA"/>
    <property type="match status" value="1"/>
</dbReference>
<evidence type="ECO:0000313" key="3">
    <source>
        <dbReference type="Proteomes" id="UP001501747"/>
    </source>
</evidence>
<accession>A0ABP7SJR5</accession>
<gene>
    <name evidence="2" type="ORF">GCM10022247_39110</name>
</gene>
<name>A0ABP7SJR5_9PSEU</name>
<dbReference type="CDD" id="cd00009">
    <property type="entry name" value="AAA"/>
    <property type="match status" value="1"/>
</dbReference>